<evidence type="ECO:0000256" key="1">
    <source>
        <dbReference type="SAM" id="SignalP"/>
    </source>
</evidence>
<reference evidence="3" key="2">
    <citation type="submission" date="2020-09" db="EMBL/GenBank/DDBJ databases">
        <authorList>
            <person name="Sun Q."/>
            <person name="Kim S."/>
        </authorList>
    </citation>
    <scope>NUCLEOTIDE SEQUENCE</scope>
    <source>
        <strain evidence="3">KCTC 12988</strain>
    </source>
</reference>
<keyword evidence="4" id="KW-1185">Reference proteome</keyword>
<protein>
    <recommendedName>
        <fullName evidence="2">YMGG-like Gly-zipper domain-containing protein</fullName>
    </recommendedName>
</protein>
<dbReference type="Pfam" id="PF13441">
    <property type="entry name" value="Gly-zipper_YMGG"/>
    <property type="match status" value="1"/>
</dbReference>
<dbReference type="RefSeq" id="WP_189568468.1">
    <property type="nucleotide sequence ID" value="NZ_BMXI01000004.1"/>
</dbReference>
<comment type="caution">
    <text evidence="3">The sequence shown here is derived from an EMBL/GenBank/DDBJ whole genome shotgun (WGS) entry which is preliminary data.</text>
</comment>
<proteinExistence type="predicted"/>
<evidence type="ECO:0000313" key="3">
    <source>
        <dbReference type="EMBL" id="GHC48313.1"/>
    </source>
</evidence>
<sequence>MKKIITASLAVVSAIALSNCAPQNNMQRDAATGAAGGAVLGGIIGNNVGDGNAARGAAIGAALGGLGGAAVGNNKDMQQGGGYTGQPAYGY</sequence>
<feature type="domain" description="YMGG-like Gly-zipper" evidence="2">
    <location>
        <begin position="29"/>
        <end position="73"/>
    </location>
</feature>
<name>A0A918WHK2_9BACT</name>
<dbReference type="Proteomes" id="UP000644507">
    <property type="component" value="Unassembled WGS sequence"/>
</dbReference>
<dbReference type="InterPro" id="IPR027367">
    <property type="entry name" value="Gly-zipper_YMGG"/>
</dbReference>
<feature type="signal peptide" evidence="1">
    <location>
        <begin position="1"/>
        <end position="18"/>
    </location>
</feature>
<keyword evidence="1" id="KW-0732">Signal</keyword>
<gene>
    <name evidence="3" type="ORF">GCM10007100_12730</name>
</gene>
<evidence type="ECO:0000313" key="4">
    <source>
        <dbReference type="Proteomes" id="UP000644507"/>
    </source>
</evidence>
<reference evidence="3" key="1">
    <citation type="journal article" date="2014" name="Int. J. Syst. Evol. Microbiol.">
        <title>Complete genome sequence of Corynebacterium casei LMG S-19264T (=DSM 44701T), isolated from a smear-ripened cheese.</title>
        <authorList>
            <consortium name="US DOE Joint Genome Institute (JGI-PGF)"/>
            <person name="Walter F."/>
            <person name="Albersmeier A."/>
            <person name="Kalinowski J."/>
            <person name="Ruckert C."/>
        </authorList>
    </citation>
    <scope>NUCLEOTIDE SEQUENCE</scope>
    <source>
        <strain evidence="3">KCTC 12988</strain>
    </source>
</reference>
<dbReference type="EMBL" id="BMXI01000004">
    <property type="protein sequence ID" value="GHC48313.1"/>
    <property type="molecule type" value="Genomic_DNA"/>
</dbReference>
<dbReference type="AlphaFoldDB" id="A0A918WHK2"/>
<organism evidence="3 4">
    <name type="scientific">Roseibacillus persicicus</name>
    <dbReference type="NCBI Taxonomy" id="454148"/>
    <lineage>
        <taxon>Bacteria</taxon>
        <taxon>Pseudomonadati</taxon>
        <taxon>Verrucomicrobiota</taxon>
        <taxon>Verrucomicrobiia</taxon>
        <taxon>Verrucomicrobiales</taxon>
        <taxon>Verrucomicrobiaceae</taxon>
        <taxon>Roseibacillus</taxon>
    </lineage>
</organism>
<accession>A0A918WHK2</accession>
<evidence type="ECO:0000259" key="2">
    <source>
        <dbReference type="Pfam" id="PF13441"/>
    </source>
</evidence>
<feature type="chain" id="PRO_5037816067" description="YMGG-like Gly-zipper domain-containing protein" evidence="1">
    <location>
        <begin position="19"/>
        <end position="91"/>
    </location>
</feature>